<accession>A0ABQ9U3N5</accession>
<keyword evidence="2" id="KW-1185">Reference proteome</keyword>
<protein>
    <submittedName>
        <fullName evidence="1">Uncharacterized protein</fullName>
    </submittedName>
</protein>
<reference evidence="1 2" key="1">
    <citation type="submission" date="2023-05" db="EMBL/GenBank/DDBJ databases">
        <title>B98-5 Cell Line De Novo Hybrid Assembly: An Optical Mapping Approach.</title>
        <authorList>
            <person name="Kananen K."/>
            <person name="Auerbach J.A."/>
            <person name="Kautto E."/>
            <person name="Blachly J.S."/>
        </authorList>
    </citation>
    <scope>NUCLEOTIDE SEQUENCE [LARGE SCALE GENOMIC DNA]</scope>
    <source>
        <strain evidence="1">B95-8</strain>
        <tissue evidence="1">Cell line</tissue>
    </source>
</reference>
<sequence>MSLGLVPGIASAQDGRPAQPAWASEGTGELGWYCLRILYGVQTMLATPGLRTPLLLMQAHDWGVMPHGELQLLPTQAGWAGFPEEEEPVRGLEE</sequence>
<evidence type="ECO:0000313" key="1">
    <source>
        <dbReference type="EMBL" id="KAK2091685.1"/>
    </source>
</evidence>
<evidence type="ECO:0000313" key="2">
    <source>
        <dbReference type="Proteomes" id="UP001266305"/>
    </source>
</evidence>
<comment type="caution">
    <text evidence="1">The sequence shown here is derived from an EMBL/GenBank/DDBJ whole genome shotgun (WGS) entry which is preliminary data.</text>
</comment>
<feature type="non-terminal residue" evidence="1">
    <location>
        <position position="94"/>
    </location>
</feature>
<dbReference type="Proteomes" id="UP001266305">
    <property type="component" value="Unassembled WGS sequence"/>
</dbReference>
<name>A0ABQ9U3N5_SAGOE</name>
<dbReference type="EMBL" id="JASSZA010000016">
    <property type="protein sequence ID" value="KAK2091685.1"/>
    <property type="molecule type" value="Genomic_DNA"/>
</dbReference>
<organism evidence="1 2">
    <name type="scientific">Saguinus oedipus</name>
    <name type="common">Cotton-top tamarin</name>
    <name type="synonym">Oedipomidas oedipus</name>
    <dbReference type="NCBI Taxonomy" id="9490"/>
    <lineage>
        <taxon>Eukaryota</taxon>
        <taxon>Metazoa</taxon>
        <taxon>Chordata</taxon>
        <taxon>Craniata</taxon>
        <taxon>Vertebrata</taxon>
        <taxon>Euteleostomi</taxon>
        <taxon>Mammalia</taxon>
        <taxon>Eutheria</taxon>
        <taxon>Euarchontoglires</taxon>
        <taxon>Primates</taxon>
        <taxon>Haplorrhini</taxon>
        <taxon>Platyrrhini</taxon>
        <taxon>Cebidae</taxon>
        <taxon>Callitrichinae</taxon>
        <taxon>Saguinus</taxon>
    </lineage>
</organism>
<gene>
    <name evidence="1" type="ORF">P7K49_030969</name>
</gene>
<proteinExistence type="predicted"/>